<sequence length="205" mass="21539">MARIRDDDPISCSLTDRPSSHRVVATALKSHTRPRFTRTAVEIIATTIISQPSTTDTVPMETPSTQWQSEDSQNPDPSPSTVNEVDLSTSAGSTAVETSSPTPLSPSTLSVQATSLSMTTVVMSSPFPSPSSTVSFTSSPTSTASSTSSTVNTLASPPSSAYTTGIYIALGIFLFFGILCALVTTPITANTIKGVFRRRGRASEQ</sequence>
<dbReference type="VEuPathDB" id="FungiDB:PV07_11100"/>
<feature type="region of interest" description="Disordered" evidence="1">
    <location>
        <begin position="52"/>
        <end position="108"/>
    </location>
</feature>
<keyword evidence="4" id="KW-1185">Reference proteome</keyword>
<keyword evidence="2" id="KW-1133">Transmembrane helix</keyword>
<dbReference type="HOGENOM" id="CLU_115921_0_0_1"/>
<accession>A0A0D2AD94</accession>
<protein>
    <submittedName>
        <fullName evidence="3">Uncharacterized protein</fullName>
    </submittedName>
</protein>
<organism evidence="3 4">
    <name type="scientific">Cladophialophora immunda</name>
    <dbReference type="NCBI Taxonomy" id="569365"/>
    <lineage>
        <taxon>Eukaryota</taxon>
        <taxon>Fungi</taxon>
        <taxon>Dikarya</taxon>
        <taxon>Ascomycota</taxon>
        <taxon>Pezizomycotina</taxon>
        <taxon>Eurotiomycetes</taxon>
        <taxon>Chaetothyriomycetidae</taxon>
        <taxon>Chaetothyriales</taxon>
        <taxon>Herpotrichiellaceae</taxon>
        <taxon>Cladophialophora</taxon>
    </lineage>
</organism>
<dbReference type="EMBL" id="KN847046">
    <property type="protein sequence ID" value="KIW22847.1"/>
    <property type="molecule type" value="Genomic_DNA"/>
</dbReference>
<proteinExistence type="predicted"/>
<evidence type="ECO:0000256" key="2">
    <source>
        <dbReference type="SAM" id="Phobius"/>
    </source>
</evidence>
<evidence type="ECO:0000313" key="3">
    <source>
        <dbReference type="EMBL" id="KIW22847.1"/>
    </source>
</evidence>
<feature type="compositionally biased region" description="Polar residues" evidence="1">
    <location>
        <begin position="52"/>
        <end position="97"/>
    </location>
</feature>
<gene>
    <name evidence="3" type="ORF">PV07_11100</name>
</gene>
<reference evidence="3 4" key="1">
    <citation type="submission" date="2015-01" db="EMBL/GenBank/DDBJ databases">
        <title>The Genome Sequence of Cladophialophora immunda CBS83496.</title>
        <authorList>
            <consortium name="The Broad Institute Genomics Platform"/>
            <person name="Cuomo C."/>
            <person name="de Hoog S."/>
            <person name="Gorbushina A."/>
            <person name="Stielow B."/>
            <person name="Teixiera M."/>
            <person name="Abouelleil A."/>
            <person name="Chapman S.B."/>
            <person name="Priest M."/>
            <person name="Young S.K."/>
            <person name="Wortman J."/>
            <person name="Nusbaum C."/>
            <person name="Birren B."/>
        </authorList>
    </citation>
    <scope>NUCLEOTIDE SEQUENCE [LARGE SCALE GENOMIC DNA]</scope>
    <source>
        <strain evidence="3 4">CBS 83496</strain>
    </source>
</reference>
<evidence type="ECO:0000256" key="1">
    <source>
        <dbReference type="SAM" id="MobiDB-lite"/>
    </source>
</evidence>
<dbReference type="GeneID" id="27350294"/>
<keyword evidence="2" id="KW-0812">Transmembrane</keyword>
<feature type="region of interest" description="Disordered" evidence="1">
    <location>
        <begin position="129"/>
        <end position="157"/>
    </location>
</feature>
<dbReference type="OrthoDB" id="4161617at2759"/>
<dbReference type="AlphaFoldDB" id="A0A0D2AD94"/>
<name>A0A0D2AD94_9EURO</name>
<feature type="compositionally biased region" description="Low complexity" evidence="1">
    <location>
        <begin position="98"/>
        <end position="108"/>
    </location>
</feature>
<feature type="transmembrane region" description="Helical" evidence="2">
    <location>
        <begin position="166"/>
        <end position="189"/>
    </location>
</feature>
<evidence type="ECO:0000313" key="4">
    <source>
        <dbReference type="Proteomes" id="UP000054466"/>
    </source>
</evidence>
<feature type="compositionally biased region" description="Low complexity" evidence="1">
    <location>
        <begin position="129"/>
        <end position="151"/>
    </location>
</feature>
<dbReference type="Proteomes" id="UP000054466">
    <property type="component" value="Unassembled WGS sequence"/>
</dbReference>
<keyword evidence="2" id="KW-0472">Membrane</keyword>
<dbReference type="RefSeq" id="XP_016243063.1">
    <property type="nucleotide sequence ID" value="XM_016398501.1"/>
</dbReference>